<dbReference type="PATRIC" id="fig|36849.3.peg.1934"/>
<evidence type="ECO:0000256" key="1">
    <source>
        <dbReference type="SAM" id="Phobius"/>
    </source>
</evidence>
<name>A0A0P8YC97_9CLOT</name>
<organism evidence="2 3">
    <name type="scientific">Oxobacter pfennigii</name>
    <dbReference type="NCBI Taxonomy" id="36849"/>
    <lineage>
        <taxon>Bacteria</taxon>
        <taxon>Bacillati</taxon>
        <taxon>Bacillota</taxon>
        <taxon>Clostridia</taxon>
        <taxon>Eubacteriales</taxon>
        <taxon>Clostridiaceae</taxon>
        <taxon>Oxobacter</taxon>
    </lineage>
</organism>
<dbReference type="OrthoDB" id="1650893at2"/>
<comment type="caution">
    <text evidence="2">The sequence shown here is derived from an EMBL/GenBank/DDBJ whole genome shotgun (WGS) entry which is preliminary data.</text>
</comment>
<dbReference type="EMBL" id="LKET01000029">
    <property type="protein sequence ID" value="KPU44751.1"/>
    <property type="molecule type" value="Genomic_DNA"/>
</dbReference>
<dbReference type="AlphaFoldDB" id="A0A0P8YC97"/>
<dbReference type="Pfam" id="PF11193">
    <property type="entry name" value="DUF2812"/>
    <property type="match status" value="1"/>
</dbReference>
<keyword evidence="1" id="KW-1133">Transmembrane helix</keyword>
<evidence type="ECO:0000313" key="3">
    <source>
        <dbReference type="Proteomes" id="UP000050326"/>
    </source>
</evidence>
<proteinExistence type="predicted"/>
<keyword evidence="1" id="KW-0812">Transmembrane</keyword>
<reference evidence="2 3" key="1">
    <citation type="submission" date="2015-09" db="EMBL/GenBank/DDBJ databases">
        <title>Genome sequence of Oxobacter pfennigii DSM 3222.</title>
        <authorList>
            <person name="Poehlein A."/>
            <person name="Bengelsdorf F.R."/>
            <person name="Schiel-Bengelsdorf B."/>
            <person name="Duerre P."/>
            <person name="Daniel R."/>
        </authorList>
    </citation>
    <scope>NUCLEOTIDE SEQUENCE [LARGE SCALE GENOMIC DNA]</scope>
    <source>
        <strain evidence="2 3">DSM 3222</strain>
    </source>
</reference>
<feature type="transmembrane region" description="Helical" evidence="1">
    <location>
        <begin position="122"/>
        <end position="144"/>
    </location>
</feature>
<protein>
    <recommendedName>
        <fullName evidence="4">DUF2812 domain-containing protein</fullName>
    </recommendedName>
</protein>
<dbReference type="STRING" id="36849.OXPF_18370"/>
<feature type="transmembrane region" description="Helical" evidence="1">
    <location>
        <begin position="150"/>
        <end position="173"/>
    </location>
</feature>
<evidence type="ECO:0000313" key="2">
    <source>
        <dbReference type="EMBL" id="KPU44751.1"/>
    </source>
</evidence>
<dbReference type="Proteomes" id="UP000050326">
    <property type="component" value="Unassembled WGS sequence"/>
</dbReference>
<feature type="transmembrane region" description="Helical" evidence="1">
    <location>
        <begin position="210"/>
        <end position="230"/>
    </location>
</feature>
<sequence length="401" mass="46437">MNKIIYKLRPCDEWRIGEHESWFQDMAKKGLHLVKLGRQFAKFKKGEPAEMRYRIEVSADFDMNFDKNEEMKYLYRENGWDYVTGYGDFYVFSSPNELDAPELHTDSAEQAYTLKSLWKKHIVSSLFSLGAALIMLLIGFFPWFINKTPILTLIETSLFTQIFLSITYIYYTYSSLKAAISIRILQKSMSEGRPINHNASWKKHKIINDAIAFIYIIMVVALIASALGTIKMGTTKELPLGDTNLPVVRLSDIEKSSRLVRKTAYTYKNIDYGNSIRYGWSPLAPKQYISEETGMVPGEIEIDGREYLPSVQTRVYKLTLPFLADKLAEELIMRHNRGINAKDYRSIDDLRFDSLIIRESSNMKEVFAYRNNVVIYVRYSGKADMSTLIENVSYRMSFVSH</sequence>
<keyword evidence="3" id="KW-1185">Reference proteome</keyword>
<keyword evidence="1" id="KW-0472">Membrane</keyword>
<gene>
    <name evidence="2" type="ORF">OXPF_18370</name>
</gene>
<evidence type="ECO:0008006" key="4">
    <source>
        <dbReference type="Google" id="ProtNLM"/>
    </source>
</evidence>
<accession>A0A0P8YC97</accession>
<dbReference type="InterPro" id="IPR021359">
    <property type="entry name" value="DUF2812"/>
</dbReference>
<dbReference type="RefSeq" id="WP_054874882.1">
    <property type="nucleotide sequence ID" value="NZ_LKET01000029.1"/>
</dbReference>